<keyword evidence="1" id="KW-1133">Transmembrane helix</keyword>
<dbReference type="AlphaFoldDB" id="A0A6C0JUA3"/>
<dbReference type="SUPFAM" id="SSF51197">
    <property type="entry name" value="Clavaminate synthase-like"/>
    <property type="match status" value="1"/>
</dbReference>
<feature type="transmembrane region" description="Helical" evidence="1">
    <location>
        <begin position="5"/>
        <end position="24"/>
    </location>
</feature>
<dbReference type="InterPro" id="IPR041667">
    <property type="entry name" value="Cupin_8"/>
</dbReference>
<keyword evidence="1" id="KW-0472">Membrane</keyword>
<accession>A0A6C0JUA3</accession>
<dbReference type="InterPro" id="IPR014710">
    <property type="entry name" value="RmlC-like_jellyroll"/>
</dbReference>
<name>A0A6C0JUA3_9ZZZZ</name>
<feature type="domain" description="Cupin-like" evidence="2">
    <location>
        <begin position="97"/>
        <end position="256"/>
    </location>
</feature>
<dbReference type="EMBL" id="MN740709">
    <property type="protein sequence ID" value="QHU09335.1"/>
    <property type="molecule type" value="Genomic_DNA"/>
</dbReference>
<protein>
    <recommendedName>
        <fullName evidence="2">Cupin-like domain-containing protein</fullName>
    </recommendedName>
</protein>
<dbReference type="Pfam" id="PF13621">
    <property type="entry name" value="Cupin_8"/>
    <property type="match status" value="1"/>
</dbReference>
<sequence length="299" mass="35340">MDYIIFIFTFCVMLFLYLHIQFHYKTSNDLEVYEIEQPTKCKLEEICDLRQPVLFDYKNDLLLETFTINTLMEKYSAFDVKTRNLTNTPENDEEMYIQVPFINGLAVTDKSTDKTKDTYIIENNADFIEETGLLSIFKQTDAFIRPSLVTTCIYDLVMVGEGTTTPFKYDMHYRNYYMVTEGEVTVLMTPPKNIKYLSPQEDYDHFEFTSPINPWNVQPEYSGEFNKVKCLEVIVPRGHVIYIPAYWWYSFKIKSNATIISFKYQTVMSMISILPKLSMYFLQSKNIQRKLAPFNEYKP</sequence>
<reference evidence="3" key="1">
    <citation type="journal article" date="2020" name="Nature">
        <title>Giant virus diversity and host interactions through global metagenomics.</title>
        <authorList>
            <person name="Schulz F."/>
            <person name="Roux S."/>
            <person name="Paez-Espino D."/>
            <person name="Jungbluth S."/>
            <person name="Walsh D.A."/>
            <person name="Denef V.J."/>
            <person name="McMahon K.D."/>
            <person name="Konstantinidis K.T."/>
            <person name="Eloe-Fadrosh E.A."/>
            <person name="Kyrpides N.C."/>
            <person name="Woyke T."/>
        </authorList>
    </citation>
    <scope>NUCLEOTIDE SEQUENCE</scope>
    <source>
        <strain evidence="3">GVMAG-S-1074260-58</strain>
    </source>
</reference>
<evidence type="ECO:0000259" key="2">
    <source>
        <dbReference type="Pfam" id="PF13621"/>
    </source>
</evidence>
<proteinExistence type="predicted"/>
<organism evidence="3">
    <name type="scientific">viral metagenome</name>
    <dbReference type="NCBI Taxonomy" id="1070528"/>
    <lineage>
        <taxon>unclassified sequences</taxon>
        <taxon>metagenomes</taxon>
        <taxon>organismal metagenomes</taxon>
    </lineage>
</organism>
<evidence type="ECO:0000256" key="1">
    <source>
        <dbReference type="SAM" id="Phobius"/>
    </source>
</evidence>
<evidence type="ECO:0000313" key="3">
    <source>
        <dbReference type="EMBL" id="QHU09335.1"/>
    </source>
</evidence>
<keyword evidence="1" id="KW-0812">Transmembrane</keyword>
<dbReference type="Gene3D" id="2.60.120.10">
    <property type="entry name" value="Jelly Rolls"/>
    <property type="match status" value="1"/>
</dbReference>